<keyword evidence="6" id="KW-1185">Reference proteome</keyword>
<dbReference type="GO" id="GO:0016405">
    <property type="term" value="F:CoA-ligase activity"/>
    <property type="evidence" value="ECO:0007669"/>
    <property type="project" value="TreeGrafter"/>
</dbReference>
<dbReference type="Proteomes" id="UP000749293">
    <property type="component" value="Unassembled WGS sequence"/>
</dbReference>
<comment type="caution">
    <text evidence="5">The sequence shown here is derived from an EMBL/GenBank/DDBJ whole genome shotgun (WGS) entry which is preliminary data.</text>
</comment>
<feature type="domain" description="AMP-binding enzyme C-terminal" evidence="4">
    <location>
        <begin position="461"/>
        <end position="538"/>
    </location>
</feature>
<dbReference type="GO" id="GO:0019748">
    <property type="term" value="P:secondary metabolic process"/>
    <property type="evidence" value="ECO:0007669"/>
    <property type="project" value="TreeGrafter"/>
</dbReference>
<keyword evidence="2 5" id="KW-0436">Ligase</keyword>
<evidence type="ECO:0000259" key="4">
    <source>
        <dbReference type="Pfam" id="PF13193"/>
    </source>
</evidence>
<dbReference type="GeneID" id="55968608"/>
<evidence type="ECO:0000256" key="1">
    <source>
        <dbReference type="ARBA" id="ARBA00006432"/>
    </source>
</evidence>
<dbReference type="Gene3D" id="3.30.300.30">
    <property type="match status" value="1"/>
</dbReference>
<dbReference type="RefSeq" id="XP_035319544.1">
    <property type="nucleotide sequence ID" value="XM_035464358.1"/>
</dbReference>
<dbReference type="InterPro" id="IPR000873">
    <property type="entry name" value="AMP-dep_synth/lig_dom"/>
</dbReference>
<dbReference type="PANTHER" id="PTHR24096:SF149">
    <property type="entry name" value="AMP-BINDING DOMAIN-CONTAINING PROTEIN-RELATED"/>
    <property type="match status" value="1"/>
</dbReference>
<accession>A0A9P4YS89</accession>
<dbReference type="InterPro" id="IPR020845">
    <property type="entry name" value="AMP-binding_CS"/>
</dbReference>
<dbReference type="SUPFAM" id="SSF56801">
    <property type="entry name" value="Acetyl-CoA synthetase-like"/>
    <property type="match status" value="1"/>
</dbReference>
<dbReference type="InterPro" id="IPR042099">
    <property type="entry name" value="ANL_N_sf"/>
</dbReference>
<feature type="domain" description="AMP-dependent synthetase/ligase" evidence="3">
    <location>
        <begin position="43"/>
        <end position="411"/>
    </location>
</feature>
<dbReference type="OrthoDB" id="6509636at2759"/>
<dbReference type="InterPro" id="IPR045851">
    <property type="entry name" value="AMP-bd_C_sf"/>
</dbReference>
<sequence>MIYNEGNSVHLPKLDLLTLLFDSEHTQAQEDSPLHGEAKNPEYILTKARLRQLTCQFAAFLRDQYGIGASGPGKDVVVTVSTGQSALASIFYGVIAADGVYSAASYSGTPKDLARQIRDGPSKLLICSKGLTKLATEAATDAGLALSNVLILESFPEVRLYSLDGSVECRFDRELAWRKITDATELEKSKICLLYSSGTTGLPKGVLISHTNVVAEAMTPALLARPFWAREADEGRPYSERRTLAHLPAAHIAGVMGYFVLPILEGGIVYWMDSFNFDEFLRHCGDLRVTNIFSVPPIWMAIAKHPGVKDQFKHLRIGFSGAAALPADIQEAASKRLGVGMEHLLKQTWGMSETTGAATYSPPGKPVKMGSLGPLLPNILMRLVDDDENDVKPGEPGEALLKGPIIMQGYHNNDKANQETFTEDGWMRTGDILRVEDGELFVVDRKKELIKYKGLQVAPAELEGLISSHPAVVDAAVIGLVRDNNEVPRAYVVLAPHARGKVGEADIIDFVDSKVSNYKRLRGGVKFVEAVPRSPSGKILRRDLREMQKRESRQAKL</sequence>
<evidence type="ECO:0000313" key="5">
    <source>
        <dbReference type="EMBL" id="KAF4120892.1"/>
    </source>
</evidence>
<dbReference type="Pfam" id="PF13193">
    <property type="entry name" value="AMP-binding_C"/>
    <property type="match status" value="1"/>
</dbReference>
<dbReference type="AlphaFoldDB" id="A0A9P4YS89"/>
<name>A0A9P4YS89_9HYPO</name>
<dbReference type="Pfam" id="PF00501">
    <property type="entry name" value="AMP-binding"/>
    <property type="match status" value="1"/>
</dbReference>
<reference evidence="5" key="1">
    <citation type="submission" date="2020-03" db="EMBL/GenBank/DDBJ databases">
        <title>Site-based positive gene gene selection in Geosmithia morbida across the United States reveals a broad range of putative effectors and factors for local host and environmental adapation.</title>
        <authorList>
            <person name="Onufrak A."/>
            <person name="Murdoch R.W."/>
            <person name="Gazis R."/>
            <person name="Huff M."/>
            <person name="Staton M."/>
            <person name="Klingeman W."/>
            <person name="Hadziabdic D."/>
        </authorList>
    </citation>
    <scope>NUCLEOTIDE SEQUENCE</scope>
    <source>
        <strain evidence="5">1262</strain>
    </source>
</reference>
<dbReference type="PROSITE" id="PS00455">
    <property type="entry name" value="AMP_BINDING"/>
    <property type="match status" value="1"/>
</dbReference>
<proteinExistence type="inferred from homology"/>
<evidence type="ECO:0000256" key="2">
    <source>
        <dbReference type="ARBA" id="ARBA00022598"/>
    </source>
</evidence>
<dbReference type="FunFam" id="3.30.300.30:FF:000007">
    <property type="entry name" value="4-coumarate--CoA ligase 2"/>
    <property type="match status" value="1"/>
</dbReference>
<evidence type="ECO:0000259" key="3">
    <source>
        <dbReference type="Pfam" id="PF00501"/>
    </source>
</evidence>
<comment type="similarity">
    <text evidence="1">Belongs to the ATP-dependent AMP-binding enzyme family.</text>
</comment>
<dbReference type="Gene3D" id="3.40.50.12780">
    <property type="entry name" value="N-terminal domain of ligase-like"/>
    <property type="match status" value="1"/>
</dbReference>
<dbReference type="InterPro" id="IPR025110">
    <property type="entry name" value="AMP-bd_C"/>
</dbReference>
<gene>
    <name evidence="5" type="ORF">GMORB2_2378</name>
</gene>
<organism evidence="5 6">
    <name type="scientific">Geosmithia morbida</name>
    <dbReference type="NCBI Taxonomy" id="1094350"/>
    <lineage>
        <taxon>Eukaryota</taxon>
        <taxon>Fungi</taxon>
        <taxon>Dikarya</taxon>
        <taxon>Ascomycota</taxon>
        <taxon>Pezizomycotina</taxon>
        <taxon>Sordariomycetes</taxon>
        <taxon>Hypocreomycetidae</taxon>
        <taxon>Hypocreales</taxon>
        <taxon>Bionectriaceae</taxon>
        <taxon>Geosmithia</taxon>
    </lineage>
</organism>
<dbReference type="PANTHER" id="PTHR24096">
    <property type="entry name" value="LONG-CHAIN-FATTY-ACID--COA LIGASE"/>
    <property type="match status" value="1"/>
</dbReference>
<evidence type="ECO:0000313" key="6">
    <source>
        <dbReference type="Proteomes" id="UP000749293"/>
    </source>
</evidence>
<protein>
    <submittedName>
        <fullName evidence="5">Acyl-CoA synthetase (AMP-forming)/AMP-acid ligase II</fullName>
    </submittedName>
</protein>
<dbReference type="EMBL" id="JAANYQ010000014">
    <property type="protein sequence ID" value="KAF4120892.1"/>
    <property type="molecule type" value="Genomic_DNA"/>
</dbReference>